<feature type="signal peptide" evidence="1">
    <location>
        <begin position="1"/>
        <end position="19"/>
    </location>
</feature>
<keyword evidence="3" id="KW-1185">Reference proteome</keyword>
<evidence type="ECO:0000313" key="3">
    <source>
        <dbReference type="Proteomes" id="UP001305779"/>
    </source>
</evidence>
<comment type="caution">
    <text evidence="2">The sequence shown here is derived from an EMBL/GenBank/DDBJ whole genome shotgun (WGS) entry which is preliminary data.</text>
</comment>
<sequence length="147" mass="17543">MDLFHLLCILLYVARSTQEYMIPVVERRPEHSLEARSDELLTIFTPQEKVTWASMNTTSPYRWKEIKVRSENKQYVNLELLEPHLVDERVWCQRNAQAYRPTVIAFRFNNEEHFRIAKDQWANRNDMLFTVEGADCFEGPGERSVYE</sequence>
<evidence type="ECO:0000256" key="1">
    <source>
        <dbReference type="SAM" id="SignalP"/>
    </source>
</evidence>
<proteinExistence type="predicted"/>
<name>A0ABR0EMJ9_ZASCE</name>
<protein>
    <recommendedName>
        <fullName evidence="4">Secreted protein</fullName>
    </recommendedName>
</protein>
<feature type="chain" id="PRO_5045789738" description="Secreted protein" evidence="1">
    <location>
        <begin position="20"/>
        <end position="147"/>
    </location>
</feature>
<gene>
    <name evidence="2" type="ORF">PRZ48_005811</name>
</gene>
<keyword evidence="1" id="KW-0732">Signal</keyword>
<reference evidence="2 3" key="1">
    <citation type="journal article" date="2023" name="G3 (Bethesda)">
        <title>A chromosome-level genome assembly of Zasmidium syzygii isolated from banana leaves.</title>
        <authorList>
            <person name="van Westerhoven A.C."/>
            <person name="Mehrabi R."/>
            <person name="Talebi R."/>
            <person name="Steentjes M.B.F."/>
            <person name="Corcolon B."/>
            <person name="Chong P.A."/>
            <person name="Kema G.H.J."/>
            <person name="Seidl M.F."/>
        </authorList>
    </citation>
    <scope>NUCLEOTIDE SEQUENCE [LARGE SCALE GENOMIC DNA]</scope>
    <source>
        <strain evidence="2 3">P124</strain>
    </source>
</reference>
<dbReference type="Proteomes" id="UP001305779">
    <property type="component" value="Unassembled WGS sequence"/>
</dbReference>
<accession>A0ABR0EMJ9</accession>
<organism evidence="2 3">
    <name type="scientific">Zasmidium cellare</name>
    <name type="common">Wine cellar mold</name>
    <name type="synonym">Racodium cellare</name>
    <dbReference type="NCBI Taxonomy" id="395010"/>
    <lineage>
        <taxon>Eukaryota</taxon>
        <taxon>Fungi</taxon>
        <taxon>Dikarya</taxon>
        <taxon>Ascomycota</taxon>
        <taxon>Pezizomycotina</taxon>
        <taxon>Dothideomycetes</taxon>
        <taxon>Dothideomycetidae</taxon>
        <taxon>Mycosphaerellales</taxon>
        <taxon>Mycosphaerellaceae</taxon>
        <taxon>Zasmidium</taxon>
    </lineage>
</organism>
<dbReference type="EMBL" id="JAXOVC010000004">
    <property type="protein sequence ID" value="KAK4502386.1"/>
    <property type="molecule type" value="Genomic_DNA"/>
</dbReference>
<evidence type="ECO:0008006" key="4">
    <source>
        <dbReference type="Google" id="ProtNLM"/>
    </source>
</evidence>
<evidence type="ECO:0000313" key="2">
    <source>
        <dbReference type="EMBL" id="KAK4502386.1"/>
    </source>
</evidence>